<keyword evidence="2" id="KW-0472">Membrane</keyword>
<feature type="compositionally biased region" description="Gly residues" evidence="1">
    <location>
        <begin position="306"/>
        <end position="322"/>
    </location>
</feature>
<organism evidence="3 4">
    <name type="scientific">Bifidobacterium catenulatum</name>
    <dbReference type="NCBI Taxonomy" id="1686"/>
    <lineage>
        <taxon>Bacteria</taxon>
        <taxon>Bacillati</taxon>
        <taxon>Actinomycetota</taxon>
        <taxon>Actinomycetes</taxon>
        <taxon>Bifidobacteriales</taxon>
        <taxon>Bifidobacteriaceae</taxon>
        <taxon>Bifidobacterium</taxon>
    </lineage>
</organism>
<keyword evidence="2" id="KW-0812">Transmembrane</keyword>
<feature type="compositionally biased region" description="Low complexity" evidence="1">
    <location>
        <begin position="290"/>
        <end position="305"/>
    </location>
</feature>
<evidence type="ECO:0000256" key="2">
    <source>
        <dbReference type="SAM" id="Phobius"/>
    </source>
</evidence>
<feature type="region of interest" description="Disordered" evidence="1">
    <location>
        <begin position="20"/>
        <end position="47"/>
    </location>
</feature>
<gene>
    <name evidence="3" type="ORF">B5782_1135</name>
</gene>
<evidence type="ECO:0000256" key="1">
    <source>
        <dbReference type="SAM" id="MobiDB-lite"/>
    </source>
</evidence>
<evidence type="ECO:0000313" key="4">
    <source>
        <dbReference type="Proteomes" id="UP000192666"/>
    </source>
</evidence>
<feature type="compositionally biased region" description="Polar residues" evidence="1">
    <location>
        <begin position="267"/>
        <end position="289"/>
    </location>
</feature>
<feature type="compositionally biased region" description="Basic and acidic residues" evidence="1">
    <location>
        <begin position="234"/>
        <end position="252"/>
    </location>
</feature>
<comment type="caution">
    <text evidence="3">The sequence shown here is derived from an EMBL/GenBank/DDBJ whole genome shotgun (WGS) entry which is preliminary data.</text>
</comment>
<dbReference type="Proteomes" id="UP000192666">
    <property type="component" value="Unassembled WGS sequence"/>
</dbReference>
<reference evidence="3 4" key="1">
    <citation type="submission" date="2017-03" db="EMBL/GenBank/DDBJ databases">
        <title>Maternal inheritance of bifidobacteria.</title>
        <authorList>
            <person name="Lugli G.A."/>
            <person name="Duranti S."/>
            <person name="Milani C."/>
            <person name="Mancabelli L."/>
        </authorList>
    </citation>
    <scope>NUCLEOTIDE SEQUENCE [LARGE SCALE GENOMIC DNA]</scope>
    <source>
        <strain evidence="3 4">1899B</strain>
    </source>
</reference>
<dbReference type="AlphaFoldDB" id="A0A1V8PRD0"/>
<keyword evidence="2" id="KW-1133">Transmembrane helix</keyword>
<feature type="region of interest" description="Disordered" evidence="1">
    <location>
        <begin position="232"/>
        <end position="337"/>
    </location>
</feature>
<feature type="compositionally biased region" description="Low complexity" evidence="1">
    <location>
        <begin position="253"/>
        <end position="266"/>
    </location>
</feature>
<name>A0A1V8PRD0_9BIFI</name>
<accession>A0A1V8PRD0</accession>
<protein>
    <submittedName>
        <fullName evidence="3">Colicin transporter</fullName>
    </submittedName>
</protein>
<evidence type="ECO:0000313" key="3">
    <source>
        <dbReference type="EMBL" id="OQM51184.1"/>
    </source>
</evidence>
<dbReference type="EMBL" id="NAQA01000003">
    <property type="protein sequence ID" value="OQM51184.1"/>
    <property type="molecule type" value="Genomic_DNA"/>
</dbReference>
<proteinExistence type="predicted"/>
<feature type="transmembrane region" description="Helical" evidence="2">
    <location>
        <begin position="53"/>
        <end position="72"/>
    </location>
</feature>
<sequence length="337" mass="34842">MDRIMILDADGSADSISCEAKKQGGQMTEKEETVELSSEPMEEKTKKPHRGRAVAIIAVAVIALLAAGGIVWKTHTDRLMAEAKADCAAESERLHVATTAYNALLNGRAASVVKTDMKSVKDAKTLDALGKAMKASTPKTVSCKADSRDAVVTATKAITANTAWYWTHGKSLNRLVKAVETSKLDKTVDDANALYKETDGKVADDKTRASLLDAIKKRDADAIAKAVKAVNESKTAKEKADAEAEQEAKAEQEAAAQAAAAAAQAQRQVQSYTPSYTNTGTSSGRSYTNAGSAGASSGSAGSSSGSAGGSSGSGPISGGWGDPGACSLEDCSIPIQH</sequence>